<protein>
    <recommendedName>
        <fullName evidence="2">Exosome complex exonuclease Rrp40 N-terminal domain-containing protein</fullName>
    </recommendedName>
</protein>
<dbReference type="PANTHER" id="PTHR21321:SF1">
    <property type="entry name" value="EXOSOME COMPLEX COMPONENT RRP40"/>
    <property type="match status" value="1"/>
</dbReference>
<dbReference type="FunFam" id="2.40.50.140:FF:000112">
    <property type="entry name" value="Exosome complex component RRP40"/>
    <property type="match status" value="1"/>
</dbReference>
<keyword evidence="4" id="KW-1185">Reference proteome</keyword>
<evidence type="ECO:0000256" key="1">
    <source>
        <dbReference type="ARBA" id="ARBA00004604"/>
    </source>
</evidence>
<gene>
    <name evidence="3" type="ORF">BJ684DRAFT_12538</name>
</gene>
<dbReference type="GO" id="GO:0071034">
    <property type="term" value="P:CUT catabolic process"/>
    <property type="evidence" value="ECO:0007669"/>
    <property type="project" value="TreeGrafter"/>
</dbReference>
<proteinExistence type="predicted"/>
<accession>A0A4P9XZ34</accession>
<dbReference type="GO" id="GO:0071051">
    <property type="term" value="P:poly(A)-dependent snoRNA 3'-end processing"/>
    <property type="evidence" value="ECO:0007669"/>
    <property type="project" value="TreeGrafter"/>
</dbReference>
<dbReference type="Proteomes" id="UP000267251">
    <property type="component" value="Unassembled WGS sequence"/>
</dbReference>
<sequence>MSGAFSITLPGDTTSLRTDTTVALGPGLQQTRDVAVSTVAGVLHSAKDGESLWVDAPRKRYIAAAGEPVIGIVTGRMGEAYRVDIGTASPATLPMLAFEGATKRNRPNLTVGALVYARVSIADRDMEPEIQCAHPTTNRSDGFGELKDGGYLVSGLSLGLCRR</sequence>
<dbReference type="Pfam" id="PF18311">
    <property type="entry name" value="Rrp40_N"/>
    <property type="match status" value="1"/>
</dbReference>
<name>A0A4P9XZ34_9FUNG</name>
<dbReference type="GO" id="GO:0000176">
    <property type="term" value="C:nuclear exosome (RNase complex)"/>
    <property type="evidence" value="ECO:0007669"/>
    <property type="project" value="TreeGrafter"/>
</dbReference>
<dbReference type="Gene3D" id="2.40.50.140">
    <property type="entry name" value="Nucleic acid-binding proteins"/>
    <property type="match status" value="1"/>
</dbReference>
<dbReference type="InterPro" id="IPR041054">
    <property type="entry name" value="Rrp40_N_euk"/>
</dbReference>
<dbReference type="GO" id="GO:0034475">
    <property type="term" value="P:U4 snRNA 3'-end processing"/>
    <property type="evidence" value="ECO:0007669"/>
    <property type="project" value="TreeGrafter"/>
</dbReference>
<dbReference type="GO" id="GO:0000177">
    <property type="term" value="C:cytoplasmic exosome (RNase complex)"/>
    <property type="evidence" value="ECO:0007669"/>
    <property type="project" value="TreeGrafter"/>
</dbReference>
<dbReference type="OrthoDB" id="340500at2759"/>
<feature type="domain" description="Exosome complex exonuclease Rrp40 N-terminal" evidence="2">
    <location>
        <begin position="23"/>
        <end position="60"/>
    </location>
</feature>
<dbReference type="AlphaFoldDB" id="A0A4P9XZ34"/>
<dbReference type="GO" id="GO:0005730">
    <property type="term" value="C:nucleolus"/>
    <property type="evidence" value="ECO:0007669"/>
    <property type="project" value="UniProtKB-SubCell"/>
</dbReference>
<dbReference type="PANTHER" id="PTHR21321">
    <property type="entry name" value="PNAS-3 RELATED"/>
    <property type="match status" value="1"/>
</dbReference>
<reference evidence="4" key="1">
    <citation type="journal article" date="2018" name="Nat. Microbiol.">
        <title>Leveraging single-cell genomics to expand the fungal tree of life.</title>
        <authorList>
            <person name="Ahrendt S.R."/>
            <person name="Quandt C.A."/>
            <person name="Ciobanu D."/>
            <person name="Clum A."/>
            <person name="Salamov A."/>
            <person name="Andreopoulos B."/>
            <person name="Cheng J.F."/>
            <person name="Woyke T."/>
            <person name="Pelin A."/>
            <person name="Henrissat B."/>
            <person name="Reynolds N.K."/>
            <person name="Benny G.L."/>
            <person name="Smith M.E."/>
            <person name="James T.Y."/>
            <person name="Grigoriev I.V."/>
        </authorList>
    </citation>
    <scope>NUCLEOTIDE SEQUENCE [LARGE SCALE GENOMIC DNA]</scope>
</reference>
<organism evidence="3 4">
    <name type="scientific">Piptocephalis cylindrospora</name>
    <dbReference type="NCBI Taxonomy" id="1907219"/>
    <lineage>
        <taxon>Eukaryota</taxon>
        <taxon>Fungi</taxon>
        <taxon>Fungi incertae sedis</taxon>
        <taxon>Zoopagomycota</taxon>
        <taxon>Zoopagomycotina</taxon>
        <taxon>Zoopagomycetes</taxon>
        <taxon>Zoopagales</taxon>
        <taxon>Piptocephalidaceae</taxon>
        <taxon>Piptocephalis</taxon>
    </lineage>
</organism>
<dbReference type="Pfam" id="PF21262">
    <property type="entry name" value="RRP40_S1"/>
    <property type="match status" value="1"/>
</dbReference>
<dbReference type="GO" id="GO:0003723">
    <property type="term" value="F:RNA binding"/>
    <property type="evidence" value="ECO:0007669"/>
    <property type="project" value="InterPro"/>
</dbReference>
<dbReference type="InterPro" id="IPR037319">
    <property type="entry name" value="Rrp40_S1"/>
</dbReference>
<dbReference type="InterPro" id="IPR026699">
    <property type="entry name" value="Exosome_RNA_bind1/RRP40/RRP4"/>
</dbReference>
<evidence type="ECO:0000313" key="4">
    <source>
        <dbReference type="Proteomes" id="UP000267251"/>
    </source>
</evidence>
<evidence type="ECO:0000313" key="3">
    <source>
        <dbReference type="EMBL" id="RKP11728.1"/>
    </source>
</evidence>
<evidence type="ECO:0000259" key="2">
    <source>
        <dbReference type="Pfam" id="PF18311"/>
    </source>
</evidence>
<dbReference type="GO" id="GO:0000467">
    <property type="term" value="P:exonucleolytic trimming to generate mature 3'-end of 5.8S rRNA from tricistronic rRNA transcript (SSU-rRNA, 5.8S rRNA, LSU-rRNA)"/>
    <property type="evidence" value="ECO:0007669"/>
    <property type="project" value="TreeGrafter"/>
</dbReference>
<comment type="subcellular location">
    <subcellularLocation>
        <location evidence="1">Nucleus</location>
        <location evidence="1">Nucleolus</location>
    </subcellularLocation>
</comment>
<dbReference type="SUPFAM" id="SSF50249">
    <property type="entry name" value="Nucleic acid-binding proteins"/>
    <property type="match status" value="1"/>
</dbReference>
<dbReference type="InterPro" id="IPR012340">
    <property type="entry name" value="NA-bd_OB-fold"/>
</dbReference>
<dbReference type="CDD" id="cd05790">
    <property type="entry name" value="S1_Rrp40"/>
    <property type="match status" value="1"/>
</dbReference>
<dbReference type="GO" id="GO:0071038">
    <property type="term" value="P:TRAMP-dependent tRNA surveillance pathway"/>
    <property type="evidence" value="ECO:0007669"/>
    <property type="project" value="TreeGrafter"/>
</dbReference>
<dbReference type="Gene3D" id="2.40.50.100">
    <property type="match status" value="1"/>
</dbReference>
<dbReference type="SUPFAM" id="SSF110324">
    <property type="entry name" value="Ribosomal L27 protein-like"/>
    <property type="match status" value="1"/>
</dbReference>
<dbReference type="EMBL" id="KZ988691">
    <property type="protein sequence ID" value="RKP11728.1"/>
    <property type="molecule type" value="Genomic_DNA"/>
</dbReference>
<dbReference type="GO" id="GO:0071035">
    <property type="term" value="P:nuclear polyadenylation-dependent rRNA catabolic process"/>
    <property type="evidence" value="ECO:0007669"/>
    <property type="project" value="TreeGrafter"/>
</dbReference>
<feature type="non-terminal residue" evidence="3">
    <location>
        <position position="163"/>
    </location>
</feature>